<dbReference type="AlphaFoldDB" id="A0A2I0WYY7"/>
<organism evidence="1 2">
    <name type="scientific">Dendrobium catenatum</name>
    <dbReference type="NCBI Taxonomy" id="906689"/>
    <lineage>
        <taxon>Eukaryota</taxon>
        <taxon>Viridiplantae</taxon>
        <taxon>Streptophyta</taxon>
        <taxon>Embryophyta</taxon>
        <taxon>Tracheophyta</taxon>
        <taxon>Spermatophyta</taxon>
        <taxon>Magnoliopsida</taxon>
        <taxon>Liliopsida</taxon>
        <taxon>Asparagales</taxon>
        <taxon>Orchidaceae</taxon>
        <taxon>Epidendroideae</taxon>
        <taxon>Malaxideae</taxon>
        <taxon>Dendrobiinae</taxon>
        <taxon>Dendrobium</taxon>
    </lineage>
</organism>
<protein>
    <submittedName>
        <fullName evidence="1">Uncharacterized protein</fullName>
    </submittedName>
</protein>
<proteinExistence type="predicted"/>
<sequence length="89" mass="10700">MEQRPARKMTSITWQHELVPHAEDYIREITTRKEHMLVRQSTNSKAEVESLHSRHIVDGLPCIYVVAFIGMKEHPLWHIYVHDLYFVYR</sequence>
<accession>A0A2I0WYY7</accession>
<evidence type="ECO:0000313" key="1">
    <source>
        <dbReference type="EMBL" id="PKU80857.1"/>
    </source>
</evidence>
<evidence type="ECO:0000313" key="2">
    <source>
        <dbReference type="Proteomes" id="UP000233837"/>
    </source>
</evidence>
<reference evidence="1 2" key="2">
    <citation type="journal article" date="2017" name="Nature">
        <title>The Apostasia genome and the evolution of orchids.</title>
        <authorList>
            <person name="Zhang G.Q."/>
            <person name="Liu K.W."/>
            <person name="Li Z."/>
            <person name="Lohaus R."/>
            <person name="Hsiao Y.Y."/>
            <person name="Niu S.C."/>
            <person name="Wang J.Y."/>
            <person name="Lin Y.C."/>
            <person name="Xu Q."/>
            <person name="Chen L.J."/>
            <person name="Yoshida K."/>
            <person name="Fujiwara S."/>
            <person name="Wang Z.W."/>
            <person name="Zhang Y.Q."/>
            <person name="Mitsuda N."/>
            <person name="Wang M."/>
            <person name="Liu G.H."/>
            <person name="Pecoraro L."/>
            <person name="Huang H.X."/>
            <person name="Xiao X.J."/>
            <person name="Lin M."/>
            <person name="Wu X.Y."/>
            <person name="Wu W.L."/>
            <person name="Chen Y.Y."/>
            <person name="Chang S.B."/>
            <person name="Sakamoto S."/>
            <person name="Ohme-Takagi M."/>
            <person name="Yagi M."/>
            <person name="Zeng S.J."/>
            <person name="Shen C.Y."/>
            <person name="Yeh C.M."/>
            <person name="Luo Y.B."/>
            <person name="Tsai W.C."/>
            <person name="Van de Peer Y."/>
            <person name="Liu Z.J."/>
        </authorList>
    </citation>
    <scope>NUCLEOTIDE SEQUENCE [LARGE SCALE GENOMIC DNA]</scope>
    <source>
        <tissue evidence="1">The whole plant</tissue>
    </source>
</reference>
<reference evidence="1 2" key="1">
    <citation type="journal article" date="2016" name="Sci. Rep.">
        <title>The Dendrobium catenatum Lindl. genome sequence provides insights into polysaccharide synthase, floral development and adaptive evolution.</title>
        <authorList>
            <person name="Zhang G.Q."/>
            <person name="Xu Q."/>
            <person name="Bian C."/>
            <person name="Tsai W.C."/>
            <person name="Yeh C.M."/>
            <person name="Liu K.W."/>
            <person name="Yoshida K."/>
            <person name="Zhang L.S."/>
            <person name="Chang S.B."/>
            <person name="Chen F."/>
            <person name="Shi Y."/>
            <person name="Su Y.Y."/>
            <person name="Zhang Y.Q."/>
            <person name="Chen L.J."/>
            <person name="Yin Y."/>
            <person name="Lin M."/>
            <person name="Huang H."/>
            <person name="Deng H."/>
            <person name="Wang Z.W."/>
            <person name="Zhu S.L."/>
            <person name="Zhao X."/>
            <person name="Deng C."/>
            <person name="Niu S.C."/>
            <person name="Huang J."/>
            <person name="Wang M."/>
            <person name="Liu G.H."/>
            <person name="Yang H.J."/>
            <person name="Xiao X.J."/>
            <person name="Hsiao Y.Y."/>
            <person name="Wu W.L."/>
            <person name="Chen Y.Y."/>
            <person name="Mitsuda N."/>
            <person name="Ohme-Takagi M."/>
            <person name="Luo Y.B."/>
            <person name="Van de Peer Y."/>
            <person name="Liu Z.J."/>
        </authorList>
    </citation>
    <scope>NUCLEOTIDE SEQUENCE [LARGE SCALE GENOMIC DNA]</scope>
    <source>
        <tissue evidence="1">The whole plant</tissue>
    </source>
</reference>
<keyword evidence="2" id="KW-1185">Reference proteome</keyword>
<dbReference type="EMBL" id="KZ502309">
    <property type="protein sequence ID" value="PKU80857.1"/>
    <property type="molecule type" value="Genomic_DNA"/>
</dbReference>
<gene>
    <name evidence="1" type="ORF">MA16_Dca009268</name>
</gene>
<name>A0A2I0WYY7_9ASPA</name>
<dbReference type="Proteomes" id="UP000233837">
    <property type="component" value="Unassembled WGS sequence"/>
</dbReference>